<accession>A0ABW1RNE4</accession>
<name>A0ABW1RNE4_9LACO</name>
<organism evidence="1 2">
    <name type="scientific">Companilactobacillus huachuanensis</name>
    <dbReference type="NCBI Taxonomy" id="2559914"/>
    <lineage>
        <taxon>Bacteria</taxon>
        <taxon>Bacillati</taxon>
        <taxon>Bacillota</taxon>
        <taxon>Bacilli</taxon>
        <taxon>Lactobacillales</taxon>
        <taxon>Lactobacillaceae</taxon>
        <taxon>Companilactobacillus</taxon>
    </lineage>
</organism>
<keyword evidence="2" id="KW-1185">Reference proteome</keyword>
<evidence type="ECO:0000313" key="2">
    <source>
        <dbReference type="Proteomes" id="UP001596288"/>
    </source>
</evidence>
<sequence length="88" mass="9858">MARPIVLISDLPNQFEIGNFTKINLHHLTTKINSLDKKVGPLVGLSYYQQQMFRTAKGLPVQITDSAWSSLGFSFKRRGLSALIPQRG</sequence>
<dbReference type="RefSeq" id="WP_137611982.1">
    <property type="nucleotide sequence ID" value="NZ_BJDF01000016.1"/>
</dbReference>
<evidence type="ECO:0000313" key="1">
    <source>
        <dbReference type="EMBL" id="MFC6177035.1"/>
    </source>
</evidence>
<proteinExistence type="predicted"/>
<reference evidence="2" key="1">
    <citation type="journal article" date="2019" name="Int. J. Syst. Evol. Microbiol.">
        <title>The Global Catalogue of Microorganisms (GCM) 10K type strain sequencing project: providing services to taxonomists for standard genome sequencing and annotation.</title>
        <authorList>
            <consortium name="The Broad Institute Genomics Platform"/>
            <consortium name="The Broad Institute Genome Sequencing Center for Infectious Disease"/>
            <person name="Wu L."/>
            <person name="Ma J."/>
        </authorList>
    </citation>
    <scope>NUCLEOTIDE SEQUENCE [LARGE SCALE GENOMIC DNA]</scope>
    <source>
        <strain evidence="2">CCM 8927</strain>
    </source>
</reference>
<dbReference type="Proteomes" id="UP001596288">
    <property type="component" value="Unassembled WGS sequence"/>
</dbReference>
<protein>
    <submittedName>
        <fullName evidence="1">Uncharacterized protein</fullName>
    </submittedName>
</protein>
<comment type="caution">
    <text evidence="1">The sequence shown here is derived from an EMBL/GenBank/DDBJ whole genome shotgun (WGS) entry which is preliminary data.</text>
</comment>
<gene>
    <name evidence="1" type="ORF">ACFQAV_09290</name>
</gene>
<dbReference type="EMBL" id="JBHSSF010000021">
    <property type="protein sequence ID" value="MFC6177035.1"/>
    <property type="molecule type" value="Genomic_DNA"/>
</dbReference>